<comment type="caution">
    <text evidence="2">The sequence shown here is derived from an EMBL/GenBank/DDBJ whole genome shotgun (WGS) entry which is preliminary data.</text>
</comment>
<dbReference type="PANTHER" id="PTHR10666">
    <property type="entry name" value="UBIQUITIN"/>
    <property type="match status" value="1"/>
</dbReference>
<dbReference type="FunFam" id="3.10.20.90:FF:000222">
    <property type="entry name" value="Polyubiquitin 5"/>
    <property type="match status" value="1"/>
</dbReference>
<accession>A0A8T2KQC3</accession>
<dbReference type="Proteomes" id="UP000752171">
    <property type="component" value="Unassembled WGS sequence"/>
</dbReference>
<reference evidence="2 3" key="1">
    <citation type="submission" date="2021-07" db="EMBL/GenBank/DDBJ databases">
        <authorList>
            <person name="Imarazene B."/>
            <person name="Zahm M."/>
            <person name="Klopp C."/>
            <person name="Cabau C."/>
            <person name="Beille S."/>
            <person name="Jouanno E."/>
            <person name="Castinel A."/>
            <person name="Lluch J."/>
            <person name="Gil L."/>
            <person name="Kuchtly C."/>
            <person name="Lopez Roques C."/>
            <person name="Donnadieu C."/>
            <person name="Parrinello H."/>
            <person name="Journot L."/>
            <person name="Du K."/>
            <person name="Schartl M."/>
            <person name="Retaux S."/>
            <person name="Guiguen Y."/>
        </authorList>
    </citation>
    <scope>NUCLEOTIDE SEQUENCE [LARGE SCALE GENOMIC DNA]</scope>
    <source>
        <strain evidence="2">Pach_M1</strain>
        <tissue evidence="2">Testis</tissue>
    </source>
</reference>
<dbReference type="Pfam" id="PF14560">
    <property type="entry name" value="Ubiquitin_2"/>
    <property type="match status" value="1"/>
</dbReference>
<evidence type="ECO:0000313" key="2">
    <source>
        <dbReference type="EMBL" id="KAG9261528.1"/>
    </source>
</evidence>
<dbReference type="EMBL" id="JAICCE010000022">
    <property type="protein sequence ID" value="KAG9261528.1"/>
    <property type="molecule type" value="Genomic_DNA"/>
</dbReference>
<dbReference type="InterPro" id="IPR019956">
    <property type="entry name" value="Ubiquitin_dom"/>
</dbReference>
<name>A0A8T2KQC3_ASTMX</name>
<proteinExistence type="predicted"/>
<dbReference type="PRINTS" id="PR00348">
    <property type="entry name" value="UBIQUITIN"/>
</dbReference>
<gene>
    <name evidence="2" type="primary">RUB1</name>
    <name evidence="2" type="ORF">AMEX_G25073</name>
</gene>
<organism evidence="2 3">
    <name type="scientific">Astyanax mexicanus</name>
    <name type="common">Blind cave fish</name>
    <name type="synonym">Astyanax fasciatus mexicanus</name>
    <dbReference type="NCBI Taxonomy" id="7994"/>
    <lineage>
        <taxon>Eukaryota</taxon>
        <taxon>Metazoa</taxon>
        <taxon>Chordata</taxon>
        <taxon>Craniata</taxon>
        <taxon>Vertebrata</taxon>
        <taxon>Euteleostomi</taxon>
        <taxon>Actinopterygii</taxon>
        <taxon>Neopterygii</taxon>
        <taxon>Teleostei</taxon>
        <taxon>Ostariophysi</taxon>
        <taxon>Characiformes</taxon>
        <taxon>Characoidei</taxon>
        <taxon>Acestrorhamphidae</taxon>
        <taxon>Acestrorhamphinae</taxon>
        <taxon>Astyanax</taxon>
    </lineage>
</organism>
<dbReference type="Gene3D" id="3.10.20.90">
    <property type="entry name" value="Phosphatidylinositol 3-kinase Catalytic Subunit, Chain A, domain 1"/>
    <property type="match status" value="2"/>
</dbReference>
<dbReference type="Pfam" id="PF00240">
    <property type="entry name" value="ubiquitin"/>
    <property type="match status" value="1"/>
</dbReference>
<evidence type="ECO:0000259" key="1">
    <source>
        <dbReference type="PROSITE" id="PS50053"/>
    </source>
</evidence>
<dbReference type="OrthoDB" id="1885901at2759"/>
<dbReference type="InterPro" id="IPR029071">
    <property type="entry name" value="Ubiquitin-like_domsf"/>
</dbReference>
<dbReference type="SMART" id="SM00213">
    <property type="entry name" value="UBQ"/>
    <property type="match status" value="2"/>
</dbReference>
<sequence length="159" mass="17478">MELTVKLVSGEGRVVRVSTGATVGELRRAVAQSFGEPVERVRLSTANANDIRPMTLDNDSAPLSSFGLSHGSALMLLLRSPAVTQVIVKNEKGQNKTYDVGEEETVAQLQRKIYNKEGVPEDQQRLIHNGRQMEAGRKLKDYNVTNGSIIYLTLRLRGG</sequence>
<feature type="domain" description="Ubiquitin-like" evidence="1">
    <location>
        <begin position="84"/>
        <end position="159"/>
    </location>
</feature>
<dbReference type="SUPFAM" id="SSF54236">
    <property type="entry name" value="Ubiquitin-like"/>
    <property type="match status" value="2"/>
</dbReference>
<protein>
    <submittedName>
        <fullName evidence="2">Polyubiquitin-like</fullName>
    </submittedName>
</protein>
<dbReference type="InterPro" id="IPR050158">
    <property type="entry name" value="Ubiquitin_ubiquitin-like"/>
</dbReference>
<dbReference type="PROSITE" id="PS50053">
    <property type="entry name" value="UBIQUITIN_2"/>
    <property type="match status" value="2"/>
</dbReference>
<dbReference type="InterPro" id="IPR000626">
    <property type="entry name" value="Ubiquitin-like_dom"/>
</dbReference>
<feature type="domain" description="Ubiquitin-like" evidence="1">
    <location>
        <begin position="1"/>
        <end position="79"/>
    </location>
</feature>
<evidence type="ECO:0000313" key="3">
    <source>
        <dbReference type="Proteomes" id="UP000752171"/>
    </source>
</evidence>
<dbReference type="AlphaFoldDB" id="A0A8T2KQC3"/>